<accession>A0AAN8UMA3</accession>
<comment type="caution">
    <text evidence="2">The sequence shown here is derived from an EMBL/GenBank/DDBJ whole genome shotgun (WGS) entry which is preliminary data.</text>
</comment>
<keyword evidence="3" id="KW-1185">Reference proteome</keyword>
<dbReference type="PANTHER" id="PTHR34371:SF6">
    <property type="entry name" value="MEMBRANE-ASSOCIATED KINASE REGULATOR 6"/>
    <property type="match status" value="1"/>
</dbReference>
<proteinExistence type="predicted"/>
<dbReference type="EMBL" id="JBAMMX010000022">
    <property type="protein sequence ID" value="KAK6918155.1"/>
    <property type="molecule type" value="Genomic_DNA"/>
</dbReference>
<sequence>MGLESEEYTLPLFTKPLMQLQRSPEEEEPSGMRTPPLGHTTLSVPFRWEEEPGKPLPCTALTVSKPLVLDLPPSRLNATPGAITKSPSPTTVLEGPYRSSSFRILTKEKLGSFRKAGGNLVVVGKKGYFGNWGSSSKRSLKGSLVFSSSSSSCEESGEDSRRFLRVASSRSSSSSHFWATILESIKEVVPWRSKRSKPKA</sequence>
<dbReference type="AlphaFoldDB" id="A0AAN8UMA3"/>
<gene>
    <name evidence="2" type="ORF">RJ641_016577</name>
</gene>
<feature type="region of interest" description="Disordered" evidence="1">
    <location>
        <begin position="1"/>
        <end position="41"/>
    </location>
</feature>
<evidence type="ECO:0000313" key="3">
    <source>
        <dbReference type="Proteomes" id="UP001370490"/>
    </source>
</evidence>
<name>A0AAN8UMA3_9MAGN</name>
<organism evidence="2 3">
    <name type="scientific">Dillenia turbinata</name>
    <dbReference type="NCBI Taxonomy" id="194707"/>
    <lineage>
        <taxon>Eukaryota</taxon>
        <taxon>Viridiplantae</taxon>
        <taxon>Streptophyta</taxon>
        <taxon>Embryophyta</taxon>
        <taxon>Tracheophyta</taxon>
        <taxon>Spermatophyta</taxon>
        <taxon>Magnoliopsida</taxon>
        <taxon>eudicotyledons</taxon>
        <taxon>Gunneridae</taxon>
        <taxon>Pentapetalae</taxon>
        <taxon>Dilleniales</taxon>
        <taxon>Dilleniaceae</taxon>
        <taxon>Dillenia</taxon>
    </lineage>
</organism>
<evidence type="ECO:0000313" key="2">
    <source>
        <dbReference type="EMBL" id="KAK6918155.1"/>
    </source>
</evidence>
<evidence type="ECO:0000256" key="1">
    <source>
        <dbReference type="SAM" id="MobiDB-lite"/>
    </source>
</evidence>
<reference evidence="2 3" key="1">
    <citation type="submission" date="2023-12" db="EMBL/GenBank/DDBJ databases">
        <title>A high-quality genome assembly for Dillenia turbinata (Dilleniales).</title>
        <authorList>
            <person name="Chanderbali A."/>
        </authorList>
    </citation>
    <scope>NUCLEOTIDE SEQUENCE [LARGE SCALE GENOMIC DNA]</scope>
    <source>
        <strain evidence="2">LSX21</strain>
        <tissue evidence="2">Leaf</tissue>
    </source>
</reference>
<dbReference type="PANTHER" id="PTHR34371">
    <property type="entry name" value="OS01G0551000 PROTEIN"/>
    <property type="match status" value="1"/>
</dbReference>
<dbReference type="Proteomes" id="UP001370490">
    <property type="component" value="Unassembled WGS sequence"/>
</dbReference>
<protein>
    <submittedName>
        <fullName evidence="2">Uncharacterized protein</fullName>
    </submittedName>
</protein>